<sequence>MYIYPLFLFLWFLSVGLLAKEVNPAEKEDQTLSALHLPEVPPLDFQKLESIDVPKGKAGNWEWKNSSHTIRSAKGSHAIWESSYTIHFPDESMITKHKIPKTNINQYTYKKKNRGSLVYYDIVHPNFWGEEQTRIGVFDITYSPKWSLVVDSIRETNRISEFLNFSEEQFGFRAERIKVILHESKEKFWIYAGKDPNTKEDCTGFSNGSFFTLCPLPGIILEAKGNPVLDTFLKQNYDLRAWKHDTMHYIQSQRCEQLGSQGGIVEPWFLEGIAELSVIQTDSEHKANTYERFFKKFLNKRTSLKEGNDPKLGDYRLVGTMFLEYLSIVYGNQKIRSFYEDTCFGKSAETSFVEEFGISLEKATSDMYDYFLKNKSNLENQFFIWRLNEKPKLSGKTRELPNHCSTRLLEIPKNPNEITEFQHIPCMMRNQVYDFGGLSGQYEGGFSGTSNNGQIESVFLWKSGAYQIQSEGQTWTIGEDEEQWDKNGIRIINWQKTGDRQIVFPNKKRVHCFYQSKTCSKPYE</sequence>
<name>N1VY55_9LEPT</name>
<comment type="caution">
    <text evidence="1">The sequence shown here is derived from an EMBL/GenBank/DDBJ whole genome shotgun (WGS) entry which is preliminary data.</text>
</comment>
<dbReference type="Proteomes" id="UP000012371">
    <property type="component" value="Unassembled WGS sequence"/>
</dbReference>
<organism evidence="1 2">
    <name type="scientific">Leptospira terpstrae serovar Hualin str. LT 11-33 = ATCC 700639</name>
    <dbReference type="NCBI Taxonomy" id="1257025"/>
    <lineage>
        <taxon>Bacteria</taxon>
        <taxon>Pseudomonadati</taxon>
        <taxon>Spirochaetota</taxon>
        <taxon>Spirochaetia</taxon>
        <taxon>Leptospirales</taxon>
        <taxon>Leptospiraceae</taxon>
        <taxon>Leptospira</taxon>
    </lineage>
</organism>
<accession>N1VY55</accession>
<evidence type="ECO:0000313" key="1">
    <source>
        <dbReference type="EMBL" id="EMY61692.1"/>
    </source>
</evidence>
<dbReference type="RefSeq" id="WP_002974373.1">
    <property type="nucleotide sequence ID" value="NZ_AOGW02000010.1"/>
</dbReference>
<dbReference type="OrthoDB" id="317042at2"/>
<protein>
    <recommendedName>
        <fullName evidence="3">Peptidase MA family protein</fullName>
    </recommendedName>
</protein>
<dbReference type="EMBL" id="AOGW02000010">
    <property type="protein sequence ID" value="EMY61692.1"/>
    <property type="molecule type" value="Genomic_DNA"/>
</dbReference>
<proteinExistence type="predicted"/>
<gene>
    <name evidence="1" type="ORF">LEP1GSC203_1217</name>
</gene>
<evidence type="ECO:0008006" key="3">
    <source>
        <dbReference type="Google" id="ProtNLM"/>
    </source>
</evidence>
<dbReference type="STRING" id="1257025.LEP1GSC203_1217"/>
<dbReference type="AlphaFoldDB" id="N1VY55"/>
<keyword evidence="2" id="KW-1185">Reference proteome</keyword>
<reference evidence="1" key="1">
    <citation type="submission" date="2013-03" db="EMBL/GenBank/DDBJ databases">
        <authorList>
            <person name="Harkins D.M."/>
            <person name="Durkin A.S."/>
            <person name="Brinkac L.M."/>
            <person name="Haft D.H."/>
            <person name="Selengut J.D."/>
            <person name="Sanka R."/>
            <person name="DePew J."/>
            <person name="Purushe J."/>
            <person name="Hartskeerl R.A."/>
            <person name="Ahmed A."/>
            <person name="van der Linden H."/>
            <person name="Goris M.G.A."/>
            <person name="Vinetz J.M."/>
            <person name="Sutton G.G."/>
            <person name="Nierman W.C."/>
            <person name="Fouts D.E."/>
        </authorList>
    </citation>
    <scope>NUCLEOTIDE SEQUENCE [LARGE SCALE GENOMIC DNA]</scope>
    <source>
        <strain evidence="1">LT 11-33</strain>
    </source>
</reference>
<evidence type="ECO:0000313" key="2">
    <source>
        <dbReference type="Proteomes" id="UP000012371"/>
    </source>
</evidence>